<accession>A0A2Z6PD59</accession>
<dbReference type="GO" id="GO:0051777">
    <property type="term" value="F:ent-kaurenoic acid monooxygenase activity"/>
    <property type="evidence" value="ECO:0007669"/>
    <property type="project" value="TreeGrafter"/>
</dbReference>
<keyword evidence="8" id="KW-0503">Monooxygenase</keyword>
<dbReference type="GO" id="GO:0016125">
    <property type="term" value="P:sterol metabolic process"/>
    <property type="evidence" value="ECO:0007669"/>
    <property type="project" value="TreeGrafter"/>
</dbReference>
<keyword evidence="5" id="KW-0472">Membrane</keyword>
<evidence type="ECO:0000256" key="8">
    <source>
        <dbReference type="RuleBase" id="RU000461"/>
    </source>
</evidence>
<evidence type="ECO:0008006" key="11">
    <source>
        <dbReference type="Google" id="ProtNLM"/>
    </source>
</evidence>
<proteinExistence type="inferred from homology"/>
<dbReference type="InterPro" id="IPR001128">
    <property type="entry name" value="Cyt_P450"/>
</dbReference>
<dbReference type="Pfam" id="PF00067">
    <property type="entry name" value="p450"/>
    <property type="match status" value="1"/>
</dbReference>
<keyword evidence="4 7" id="KW-0479">Metal-binding</keyword>
<evidence type="ECO:0000256" key="1">
    <source>
        <dbReference type="ARBA" id="ARBA00004167"/>
    </source>
</evidence>
<evidence type="ECO:0000256" key="4">
    <source>
        <dbReference type="ARBA" id="ARBA00022723"/>
    </source>
</evidence>
<evidence type="ECO:0000256" key="2">
    <source>
        <dbReference type="ARBA" id="ARBA00010617"/>
    </source>
</evidence>
<dbReference type="GO" id="GO:0010268">
    <property type="term" value="P:brassinosteroid homeostasis"/>
    <property type="evidence" value="ECO:0007669"/>
    <property type="project" value="TreeGrafter"/>
</dbReference>
<keyword evidence="3" id="KW-0812">Transmembrane</keyword>
<keyword evidence="5" id="KW-1133">Transmembrane helix</keyword>
<protein>
    <recommendedName>
        <fullName evidence="11">Ent-kaurenoic acid oxidase</fullName>
    </recommendedName>
</protein>
<keyword evidence="10" id="KW-1185">Reference proteome</keyword>
<evidence type="ECO:0000256" key="5">
    <source>
        <dbReference type="ARBA" id="ARBA00022989"/>
    </source>
</evidence>
<sequence>MFGNPSVIVTTPEACKRVLTDDEKFTTGWPQSTIELIGKNSFIAMAYEEHKRLRRLTSSSINGMEALSLYLTYIEENVIKSEPVMEALEKEYTILNHGVRAMQINIPGFAYHKALKARKNLVAIFQSIVDERRKIRKIYSTNKAKDMMDSLIDVEDDIGRKLSDEAIIDIMLMYLNAGHESSGHITMWATYFLQKHPEYLQKAKEEQEEIIKRRPPTQKGLTLKEIRSMDFLYKVIDETMRVITFSLVVFREAKSDVMINGYTIPKGWKVLTWFRSVHLDPEIYPNPKEFNPNRWNKEYKAGEFLPFGIGTRLCPGNDLAKMEIA</sequence>
<keyword evidence="8" id="KW-0560">Oxidoreductase</keyword>
<dbReference type="PRINTS" id="PR00463">
    <property type="entry name" value="EP450I"/>
</dbReference>
<evidence type="ECO:0000313" key="9">
    <source>
        <dbReference type="EMBL" id="GAU41507.1"/>
    </source>
</evidence>
<dbReference type="GO" id="GO:0016020">
    <property type="term" value="C:membrane"/>
    <property type="evidence" value="ECO:0007669"/>
    <property type="project" value="UniProtKB-SubCell"/>
</dbReference>
<dbReference type="Proteomes" id="UP000242715">
    <property type="component" value="Unassembled WGS sequence"/>
</dbReference>
<dbReference type="GO" id="GO:0016132">
    <property type="term" value="P:brassinosteroid biosynthetic process"/>
    <property type="evidence" value="ECO:0007669"/>
    <property type="project" value="TreeGrafter"/>
</dbReference>
<reference evidence="10" key="1">
    <citation type="journal article" date="2017" name="Front. Plant Sci.">
        <title>Climate Clever Clovers: New Paradigm to Reduce the Environmental Footprint of Ruminants by Breeding Low Methanogenic Forages Utilizing Haplotype Variation.</title>
        <authorList>
            <person name="Kaur P."/>
            <person name="Appels R."/>
            <person name="Bayer P.E."/>
            <person name="Keeble-Gagnere G."/>
            <person name="Wang J."/>
            <person name="Hirakawa H."/>
            <person name="Shirasawa K."/>
            <person name="Vercoe P."/>
            <person name="Stefanova K."/>
            <person name="Durmic Z."/>
            <person name="Nichols P."/>
            <person name="Revell C."/>
            <person name="Isobe S.N."/>
            <person name="Edwards D."/>
            <person name="Erskine W."/>
        </authorList>
    </citation>
    <scope>NUCLEOTIDE SEQUENCE [LARGE SCALE GENOMIC DNA]</scope>
    <source>
        <strain evidence="10">cv. Daliak</strain>
    </source>
</reference>
<keyword evidence="6 7" id="KW-0408">Iron</keyword>
<dbReference type="GO" id="GO:0020037">
    <property type="term" value="F:heme binding"/>
    <property type="evidence" value="ECO:0007669"/>
    <property type="project" value="InterPro"/>
</dbReference>
<evidence type="ECO:0000313" key="10">
    <source>
        <dbReference type="Proteomes" id="UP000242715"/>
    </source>
</evidence>
<dbReference type="OrthoDB" id="1470350at2759"/>
<gene>
    <name evidence="9" type="ORF">TSUD_302450</name>
</gene>
<dbReference type="PANTHER" id="PTHR24286">
    <property type="entry name" value="CYTOCHROME P450 26"/>
    <property type="match status" value="1"/>
</dbReference>
<keyword evidence="7 8" id="KW-0349">Heme</keyword>
<dbReference type="PANTHER" id="PTHR24286:SF356">
    <property type="entry name" value="ENT-KAURENOIC ACID OXIDASE 2"/>
    <property type="match status" value="1"/>
</dbReference>
<name>A0A2Z6PD59_TRISU</name>
<dbReference type="InterPro" id="IPR017972">
    <property type="entry name" value="Cyt_P450_CS"/>
</dbReference>
<feature type="binding site" description="axial binding residue" evidence="7">
    <location>
        <position position="314"/>
    </location>
    <ligand>
        <name>heme</name>
        <dbReference type="ChEBI" id="CHEBI:30413"/>
    </ligand>
    <ligandPart>
        <name>Fe</name>
        <dbReference type="ChEBI" id="CHEBI:18248"/>
    </ligandPart>
</feature>
<dbReference type="PRINTS" id="PR00385">
    <property type="entry name" value="P450"/>
</dbReference>
<dbReference type="InterPro" id="IPR002401">
    <property type="entry name" value="Cyt_P450_E_grp-I"/>
</dbReference>
<dbReference type="EMBL" id="DF973868">
    <property type="protein sequence ID" value="GAU41507.1"/>
    <property type="molecule type" value="Genomic_DNA"/>
</dbReference>
<dbReference type="SUPFAM" id="SSF48264">
    <property type="entry name" value="Cytochrome P450"/>
    <property type="match status" value="1"/>
</dbReference>
<evidence type="ECO:0000256" key="7">
    <source>
        <dbReference type="PIRSR" id="PIRSR602401-1"/>
    </source>
</evidence>
<feature type="non-terminal residue" evidence="9">
    <location>
        <position position="325"/>
    </location>
</feature>
<dbReference type="GO" id="GO:0005783">
    <property type="term" value="C:endoplasmic reticulum"/>
    <property type="evidence" value="ECO:0007669"/>
    <property type="project" value="TreeGrafter"/>
</dbReference>
<dbReference type="InterPro" id="IPR036396">
    <property type="entry name" value="Cyt_P450_sf"/>
</dbReference>
<comment type="cofactor">
    <cofactor evidence="7">
        <name>heme</name>
        <dbReference type="ChEBI" id="CHEBI:30413"/>
    </cofactor>
</comment>
<dbReference type="GO" id="GO:0005506">
    <property type="term" value="F:iron ion binding"/>
    <property type="evidence" value="ECO:0007669"/>
    <property type="project" value="InterPro"/>
</dbReference>
<dbReference type="Gene3D" id="1.10.630.10">
    <property type="entry name" value="Cytochrome P450"/>
    <property type="match status" value="1"/>
</dbReference>
<evidence type="ECO:0000256" key="6">
    <source>
        <dbReference type="ARBA" id="ARBA00023004"/>
    </source>
</evidence>
<comment type="similarity">
    <text evidence="2 8">Belongs to the cytochrome P450 family.</text>
</comment>
<evidence type="ECO:0000256" key="3">
    <source>
        <dbReference type="ARBA" id="ARBA00022692"/>
    </source>
</evidence>
<dbReference type="PROSITE" id="PS00086">
    <property type="entry name" value="CYTOCHROME_P450"/>
    <property type="match status" value="1"/>
</dbReference>
<dbReference type="AlphaFoldDB" id="A0A2Z6PD59"/>
<organism evidence="9 10">
    <name type="scientific">Trifolium subterraneum</name>
    <name type="common">Subterranean clover</name>
    <dbReference type="NCBI Taxonomy" id="3900"/>
    <lineage>
        <taxon>Eukaryota</taxon>
        <taxon>Viridiplantae</taxon>
        <taxon>Streptophyta</taxon>
        <taxon>Embryophyta</taxon>
        <taxon>Tracheophyta</taxon>
        <taxon>Spermatophyta</taxon>
        <taxon>Magnoliopsida</taxon>
        <taxon>eudicotyledons</taxon>
        <taxon>Gunneridae</taxon>
        <taxon>Pentapetalae</taxon>
        <taxon>rosids</taxon>
        <taxon>fabids</taxon>
        <taxon>Fabales</taxon>
        <taxon>Fabaceae</taxon>
        <taxon>Papilionoideae</taxon>
        <taxon>50 kb inversion clade</taxon>
        <taxon>NPAAA clade</taxon>
        <taxon>Hologalegina</taxon>
        <taxon>IRL clade</taxon>
        <taxon>Trifolieae</taxon>
        <taxon>Trifolium</taxon>
    </lineage>
</organism>
<comment type="subcellular location">
    <subcellularLocation>
        <location evidence="1">Membrane</location>
        <topology evidence="1">Single-pass membrane protein</topology>
    </subcellularLocation>
</comment>